<dbReference type="Proteomes" id="UP000254889">
    <property type="component" value="Chromosome"/>
</dbReference>
<accession>A0A345ZT39</accession>
<evidence type="ECO:0000256" key="1">
    <source>
        <dbReference type="SAM" id="Phobius"/>
    </source>
</evidence>
<keyword evidence="3" id="KW-1185">Reference proteome</keyword>
<feature type="transmembrane region" description="Helical" evidence="1">
    <location>
        <begin position="68"/>
        <end position="96"/>
    </location>
</feature>
<keyword evidence="1" id="KW-0812">Transmembrane</keyword>
<keyword evidence="1" id="KW-0472">Membrane</keyword>
<dbReference type="AlphaFoldDB" id="A0A345ZT39"/>
<dbReference type="EMBL" id="CP031417">
    <property type="protein sequence ID" value="AXK80086.1"/>
    <property type="molecule type" value="Genomic_DNA"/>
</dbReference>
<keyword evidence="1" id="KW-1133">Transmembrane helix</keyword>
<proteinExistence type="predicted"/>
<evidence type="ECO:0000313" key="3">
    <source>
        <dbReference type="Proteomes" id="UP000254889"/>
    </source>
</evidence>
<dbReference type="KEGG" id="ptaw:DW352_05890"/>
<organism evidence="2 3">
    <name type="scientific">Pseudolabrys taiwanensis</name>
    <dbReference type="NCBI Taxonomy" id="331696"/>
    <lineage>
        <taxon>Bacteria</taxon>
        <taxon>Pseudomonadati</taxon>
        <taxon>Pseudomonadota</taxon>
        <taxon>Alphaproteobacteria</taxon>
        <taxon>Hyphomicrobiales</taxon>
        <taxon>Xanthobacteraceae</taxon>
        <taxon>Pseudolabrys</taxon>
    </lineage>
</organism>
<sequence length="106" mass="11535">MDAEEFEFSRPERSLKNSEIVDYLLAQPIVIERSPPIHLTLKGLLNSTNLPVWIGTYMGWSVAPEHSVLLFVTVPGGVIVVGSAAAIADALGAGLSKSMKRLFRSR</sequence>
<name>A0A345ZT39_9HYPH</name>
<gene>
    <name evidence="2" type="ORF">DW352_05890</name>
</gene>
<reference evidence="2 3" key="1">
    <citation type="submission" date="2018-07" db="EMBL/GenBank/DDBJ databases">
        <authorList>
            <person name="Quirk P.G."/>
            <person name="Krulwich T.A."/>
        </authorList>
    </citation>
    <scope>NUCLEOTIDE SEQUENCE [LARGE SCALE GENOMIC DNA]</scope>
    <source>
        <strain evidence="2 3">CC-BB4</strain>
    </source>
</reference>
<protein>
    <submittedName>
        <fullName evidence="2">Uncharacterized protein</fullName>
    </submittedName>
</protein>
<evidence type="ECO:0000313" key="2">
    <source>
        <dbReference type="EMBL" id="AXK80086.1"/>
    </source>
</evidence>